<accession>A0A182K4Z8</accession>
<dbReference type="STRING" id="43041.A0A182K4Z8"/>
<name>A0A182K4Z8_9DIPT</name>
<dbReference type="EnsemblMetazoa" id="ACHR005833-RA">
    <property type="protein sequence ID" value="ACHR005833-PA"/>
    <property type="gene ID" value="ACHR005833"/>
</dbReference>
<sequence length="155" mass="18102">MTWDTNSRSSNFPAPVKQFIILKFHSQTMVYNITFYQHPSFIDNHHQNPPPFETTPKDTEVQHDIALIELERTVSLSICQFVCLWTWEIGENDTLPHSFFTQTVNISSIDESLTRPEVTTPKYLNEQSKTSQKSRCVIDWLMPTIMQPEPDDDRL</sequence>
<protein>
    <submittedName>
        <fullName evidence="1">Uncharacterized protein</fullName>
    </submittedName>
</protein>
<dbReference type="VEuPathDB" id="VectorBase:ACHR005833"/>
<dbReference type="Proteomes" id="UP000075881">
    <property type="component" value="Unassembled WGS sequence"/>
</dbReference>
<keyword evidence="2" id="KW-1185">Reference proteome</keyword>
<organism evidence="1 2">
    <name type="scientific">Anopheles christyi</name>
    <dbReference type="NCBI Taxonomy" id="43041"/>
    <lineage>
        <taxon>Eukaryota</taxon>
        <taxon>Metazoa</taxon>
        <taxon>Ecdysozoa</taxon>
        <taxon>Arthropoda</taxon>
        <taxon>Hexapoda</taxon>
        <taxon>Insecta</taxon>
        <taxon>Pterygota</taxon>
        <taxon>Neoptera</taxon>
        <taxon>Endopterygota</taxon>
        <taxon>Diptera</taxon>
        <taxon>Nematocera</taxon>
        <taxon>Culicoidea</taxon>
        <taxon>Culicidae</taxon>
        <taxon>Anophelinae</taxon>
        <taxon>Anopheles</taxon>
    </lineage>
</organism>
<evidence type="ECO:0000313" key="2">
    <source>
        <dbReference type="Proteomes" id="UP000075881"/>
    </source>
</evidence>
<dbReference type="SUPFAM" id="SSF50494">
    <property type="entry name" value="Trypsin-like serine proteases"/>
    <property type="match status" value="1"/>
</dbReference>
<proteinExistence type="predicted"/>
<reference evidence="2" key="1">
    <citation type="submission" date="2013-03" db="EMBL/GenBank/DDBJ databases">
        <title>The Genome Sequence of Anopheles christyi ACHKN1017.</title>
        <authorList>
            <consortium name="The Broad Institute Genomics Platform"/>
            <person name="Neafsey D.E."/>
            <person name="Besansky N."/>
            <person name="Walker B."/>
            <person name="Young S.K."/>
            <person name="Zeng Q."/>
            <person name="Gargeya S."/>
            <person name="Fitzgerald M."/>
            <person name="Haas B."/>
            <person name="Abouelleil A."/>
            <person name="Allen A.W."/>
            <person name="Alvarado L."/>
            <person name="Arachchi H.M."/>
            <person name="Berlin A.M."/>
            <person name="Chapman S.B."/>
            <person name="Gainer-Dewar J."/>
            <person name="Goldberg J."/>
            <person name="Griggs A."/>
            <person name="Gujja S."/>
            <person name="Hansen M."/>
            <person name="Howarth C."/>
            <person name="Imamovic A."/>
            <person name="Ireland A."/>
            <person name="Larimer J."/>
            <person name="McCowan C."/>
            <person name="Murphy C."/>
            <person name="Pearson M."/>
            <person name="Poon T.W."/>
            <person name="Priest M."/>
            <person name="Roberts A."/>
            <person name="Saif S."/>
            <person name="Shea T."/>
            <person name="Sisk P."/>
            <person name="Sykes S."/>
            <person name="Wortman J."/>
            <person name="Nusbaum C."/>
            <person name="Birren B."/>
        </authorList>
    </citation>
    <scope>NUCLEOTIDE SEQUENCE [LARGE SCALE GENOMIC DNA]</scope>
    <source>
        <strain evidence="2">ACHKN1017</strain>
    </source>
</reference>
<reference evidence="1" key="2">
    <citation type="submission" date="2020-05" db="UniProtKB">
        <authorList>
            <consortium name="EnsemblMetazoa"/>
        </authorList>
    </citation>
    <scope>IDENTIFICATION</scope>
    <source>
        <strain evidence="1">ACHKN1017</strain>
    </source>
</reference>
<dbReference type="AlphaFoldDB" id="A0A182K4Z8"/>
<dbReference type="InterPro" id="IPR009003">
    <property type="entry name" value="Peptidase_S1_PA"/>
</dbReference>
<evidence type="ECO:0000313" key="1">
    <source>
        <dbReference type="EnsemblMetazoa" id="ACHR005833-PA"/>
    </source>
</evidence>